<dbReference type="RefSeq" id="WP_180857604.1">
    <property type="nucleotide sequence ID" value="NZ_CAIJDE010000040.1"/>
</dbReference>
<gene>
    <name evidence="1" type="ORF">FLAPXU55_02087</name>
</gene>
<reference evidence="1 2" key="1">
    <citation type="submission" date="2020-06" db="EMBL/GenBank/DDBJ databases">
        <authorList>
            <person name="Criscuolo A."/>
        </authorList>
    </citation>
    <scope>NUCLEOTIDE SEQUENCE [LARGE SCALE GENOMIC DNA]</scope>
    <source>
        <strain evidence="1">PXU-55</strain>
    </source>
</reference>
<accession>A0A9N8J198</accession>
<comment type="caution">
    <text evidence="1">The sequence shown here is derived from an EMBL/GenBank/DDBJ whole genome shotgun (WGS) entry which is preliminary data.</text>
</comment>
<evidence type="ECO:0000313" key="2">
    <source>
        <dbReference type="Proteomes" id="UP000533639"/>
    </source>
</evidence>
<dbReference type="Proteomes" id="UP000533639">
    <property type="component" value="Unassembled WGS sequence"/>
</dbReference>
<dbReference type="EMBL" id="CAIJDE010000040">
    <property type="protein sequence ID" value="CAC9974390.1"/>
    <property type="molecule type" value="Genomic_DNA"/>
</dbReference>
<protein>
    <submittedName>
        <fullName evidence="1">Uncharacterized protein</fullName>
    </submittedName>
</protein>
<keyword evidence="2" id="KW-1185">Reference proteome</keyword>
<sequence length="449" mass="51867">MKPENYEDPDIRAAFEWLISYMSAEHWATRRDRIEKSIANALNSSPFESAELSEMHRLSIDNDVIGWYLYLMDMLLNDIAKYEPVQGSRAASVFFAVGKELEIVKGIRGIENKVKRLLKNEKAQADSIFFEILTAVTWVKNGWKVNFIAEVPNEKSPDLLAERQGEEWFIECKRLSGSEYGKNERIKWLKMLSYINVALLTFDMVLDIVFHVELNSLDDRFLEKELKAKLPFIKEEGIIFSNEIWDVSVSFVDFDVIDEHLEKFFVKEFSPQVQYLIAGKKEFSSGFACGILGQYVHYGQGAAIGRYITRIDKAYGAYWQCDAPKAIDSKAKDIKRQLKSAVEQFPDGRNAAIHVGIETVDGPQVEKLRFDKIFKTIGDFNPGNKHLRRIYCNFFQSYAPPEICWVIDETSNWHSVDLDGKNFPLKRKFIILPEEASDEESLHWLRPQP</sequence>
<organism evidence="1 2">
    <name type="scientific">Flavobacterium panici</name>
    <dbReference type="NCBI Taxonomy" id="2654843"/>
    <lineage>
        <taxon>Bacteria</taxon>
        <taxon>Pseudomonadati</taxon>
        <taxon>Bacteroidota</taxon>
        <taxon>Flavobacteriia</taxon>
        <taxon>Flavobacteriales</taxon>
        <taxon>Flavobacteriaceae</taxon>
        <taxon>Flavobacterium</taxon>
    </lineage>
</organism>
<proteinExistence type="predicted"/>
<evidence type="ECO:0000313" key="1">
    <source>
        <dbReference type="EMBL" id="CAC9974390.1"/>
    </source>
</evidence>
<dbReference type="AlphaFoldDB" id="A0A9N8J198"/>
<name>A0A9N8J198_9FLAO</name>